<keyword evidence="1" id="KW-0472">Membrane</keyword>
<organism evidence="2 3">
    <name type="scientific">Neocallimastix californiae</name>
    <dbReference type="NCBI Taxonomy" id="1754190"/>
    <lineage>
        <taxon>Eukaryota</taxon>
        <taxon>Fungi</taxon>
        <taxon>Fungi incertae sedis</taxon>
        <taxon>Chytridiomycota</taxon>
        <taxon>Chytridiomycota incertae sedis</taxon>
        <taxon>Neocallimastigomycetes</taxon>
        <taxon>Neocallimastigales</taxon>
        <taxon>Neocallimastigaceae</taxon>
        <taxon>Neocallimastix</taxon>
    </lineage>
</organism>
<evidence type="ECO:0000313" key="3">
    <source>
        <dbReference type="Proteomes" id="UP000193920"/>
    </source>
</evidence>
<comment type="caution">
    <text evidence="2">The sequence shown here is derived from an EMBL/GenBank/DDBJ whole genome shotgun (WGS) entry which is preliminary data.</text>
</comment>
<reference evidence="2 3" key="1">
    <citation type="submission" date="2016-08" db="EMBL/GenBank/DDBJ databases">
        <title>A Parts List for Fungal Cellulosomes Revealed by Comparative Genomics.</title>
        <authorList>
            <consortium name="DOE Joint Genome Institute"/>
            <person name="Haitjema C.H."/>
            <person name="Gilmore S.P."/>
            <person name="Henske J.K."/>
            <person name="Solomon K.V."/>
            <person name="De Groot R."/>
            <person name="Kuo A."/>
            <person name="Mondo S.J."/>
            <person name="Salamov A.A."/>
            <person name="Labutti K."/>
            <person name="Zhao Z."/>
            <person name="Chiniquy J."/>
            <person name="Barry K."/>
            <person name="Brewer H.M."/>
            <person name="Purvine S.O."/>
            <person name="Wright A.T."/>
            <person name="Boxma B."/>
            <person name="Van Alen T."/>
            <person name="Hackstein J.H."/>
            <person name="Baker S.E."/>
            <person name="Grigoriev I.V."/>
            <person name="O'Malley M.A."/>
        </authorList>
    </citation>
    <scope>NUCLEOTIDE SEQUENCE [LARGE SCALE GENOMIC DNA]</scope>
    <source>
        <strain evidence="2 3">G1</strain>
    </source>
</reference>
<dbReference type="AlphaFoldDB" id="A0A1Y2A2C2"/>
<evidence type="ECO:0000313" key="2">
    <source>
        <dbReference type="EMBL" id="ORY16669.1"/>
    </source>
</evidence>
<keyword evidence="1" id="KW-0812">Transmembrane</keyword>
<accession>A0A1Y2A2C2</accession>
<evidence type="ECO:0000256" key="1">
    <source>
        <dbReference type="SAM" id="Phobius"/>
    </source>
</evidence>
<dbReference type="EMBL" id="MCOG01000331">
    <property type="protein sequence ID" value="ORY16669.1"/>
    <property type="molecule type" value="Genomic_DNA"/>
</dbReference>
<gene>
    <name evidence="2" type="ORF">LY90DRAFT_635640</name>
</gene>
<name>A0A1Y2A2C2_9FUNG</name>
<sequence length="163" mass="18581">MISINILINKIFQMNFILIFLIIQLFIIKSHCSLHNLGKEELAALILAASDYNGNIAKDNNNYFRFKIGKDAITNQDIEGSIIDLIPELRRHDPNTVNDYFKNELYPNAVKIFEEYFGVNSITNGISVNTIDQLVNNYDIINRLIRSLSSAEPKIFSSVKISL</sequence>
<proteinExistence type="predicted"/>
<protein>
    <submittedName>
        <fullName evidence="2">Uncharacterized protein</fullName>
    </submittedName>
</protein>
<dbReference type="Proteomes" id="UP000193920">
    <property type="component" value="Unassembled WGS sequence"/>
</dbReference>
<keyword evidence="1" id="KW-1133">Transmembrane helix</keyword>
<feature type="transmembrane region" description="Helical" evidence="1">
    <location>
        <begin position="7"/>
        <end position="27"/>
    </location>
</feature>
<keyword evidence="3" id="KW-1185">Reference proteome</keyword>